<name>X1BKP6_9ZZZZ</name>
<gene>
    <name evidence="1" type="ORF">S01H4_38961</name>
</gene>
<sequence>MIKKRAPRVRCPVHKLLKKEIIWLFDHNCKHGHNYAEHYACFLAE</sequence>
<comment type="caution">
    <text evidence="1">The sequence shown here is derived from an EMBL/GenBank/DDBJ whole genome shotgun (WGS) entry which is preliminary data.</text>
</comment>
<accession>X1BKP6</accession>
<evidence type="ECO:0000313" key="1">
    <source>
        <dbReference type="EMBL" id="GAG95595.1"/>
    </source>
</evidence>
<protein>
    <submittedName>
        <fullName evidence="1">Uncharacterized protein</fullName>
    </submittedName>
</protein>
<proteinExistence type="predicted"/>
<dbReference type="EMBL" id="BART01021056">
    <property type="protein sequence ID" value="GAG95595.1"/>
    <property type="molecule type" value="Genomic_DNA"/>
</dbReference>
<dbReference type="AlphaFoldDB" id="X1BKP6"/>
<organism evidence="1">
    <name type="scientific">marine sediment metagenome</name>
    <dbReference type="NCBI Taxonomy" id="412755"/>
    <lineage>
        <taxon>unclassified sequences</taxon>
        <taxon>metagenomes</taxon>
        <taxon>ecological metagenomes</taxon>
    </lineage>
</organism>
<reference evidence="1" key="1">
    <citation type="journal article" date="2014" name="Front. Microbiol.">
        <title>High frequency of phylogenetically diverse reductive dehalogenase-homologous genes in deep subseafloor sedimentary metagenomes.</title>
        <authorList>
            <person name="Kawai M."/>
            <person name="Futagami T."/>
            <person name="Toyoda A."/>
            <person name="Takaki Y."/>
            <person name="Nishi S."/>
            <person name="Hori S."/>
            <person name="Arai W."/>
            <person name="Tsubouchi T."/>
            <person name="Morono Y."/>
            <person name="Uchiyama I."/>
            <person name="Ito T."/>
            <person name="Fujiyama A."/>
            <person name="Inagaki F."/>
            <person name="Takami H."/>
        </authorList>
    </citation>
    <scope>NUCLEOTIDE SEQUENCE</scope>
    <source>
        <strain evidence="1">Expedition CK06-06</strain>
    </source>
</reference>
<feature type="non-terminal residue" evidence="1">
    <location>
        <position position="45"/>
    </location>
</feature>